<keyword evidence="3" id="KW-0378">Hydrolase</keyword>
<dbReference type="SUPFAM" id="SSF53474">
    <property type="entry name" value="alpha/beta-Hydrolases"/>
    <property type="match status" value="1"/>
</dbReference>
<keyword evidence="1" id="KW-0732">Signal</keyword>
<evidence type="ECO:0000256" key="1">
    <source>
        <dbReference type="SAM" id="SignalP"/>
    </source>
</evidence>
<dbReference type="InterPro" id="IPR029058">
    <property type="entry name" value="AB_hydrolase_fold"/>
</dbReference>
<evidence type="ECO:0000313" key="4">
    <source>
        <dbReference type="Proteomes" id="UP000628669"/>
    </source>
</evidence>
<evidence type="ECO:0000259" key="2">
    <source>
        <dbReference type="Pfam" id="PF08840"/>
    </source>
</evidence>
<dbReference type="Gene3D" id="3.40.50.1820">
    <property type="entry name" value="alpha/beta hydrolase"/>
    <property type="match status" value="1"/>
</dbReference>
<protein>
    <submittedName>
        <fullName evidence="3">Alpha/beta fold hydrolase</fullName>
    </submittedName>
</protein>
<dbReference type="Proteomes" id="UP000628669">
    <property type="component" value="Unassembled WGS sequence"/>
</dbReference>
<accession>A0ABS1FU97</accession>
<reference evidence="4" key="1">
    <citation type="submission" date="2021-01" db="EMBL/GenBank/DDBJ databases">
        <title>Genome public.</title>
        <authorList>
            <person name="Liu C."/>
            <person name="Sun Q."/>
        </authorList>
    </citation>
    <scope>NUCLEOTIDE SEQUENCE [LARGE SCALE GENOMIC DNA]</scope>
    <source>
        <strain evidence="4">YIM B02567</strain>
    </source>
</reference>
<gene>
    <name evidence="3" type="ORF">JHL15_09550</name>
</gene>
<dbReference type="PANTHER" id="PTHR10824:SF4">
    <property type="entry name" value="ACYL-COENZYME A THIOESTERASE 1-LIKE"/>
    <property type="match status" value="1"/>
</dbReference>
<feature type="signal peptide" evidence="1">
    <location>
        <begin position="1"/>
        <end position="20"/>
    </location>
</feature>
<feature type="domain" description="BAAT/Acyl-CoA thioester hydrolase C-terminal" evidence="2">
    <location>
        <begin position="112"/>
        <end position="256"/>
    </location>
</feature>
<dbReference type="GO" id="GO:0016787">
    <property type="term" value="F:hydrolase activity"/>
    <property type="evidence" value="ECO:0007669"/>
    <property type="project" value="UniProtKB-KW"/>
</dbReference>
<comment type="caution">
    <text evidence="3">The sequence shown here is derived from an EMBL/GenBank/DDBJ whole genome shotgun (WGS) entry which is preliminary data.</text>
</comment>
<dbReference type="PANTHER" id="PTHR10824">
    <property type="entry name" value="ACYL-COENZYME A THIOESTERASE-RELATED"/>
    <property type="match status" value="1"/>
</dbReference>
<dbReference type="InterPro" id="IPR014940">
    <property type="entry name" value="BAAT_C"/>
</dbReference>
<keyword evidence="4" id="KW-1185">Reference proteome</keyword>
<dbReference type="RefSeq" id="WP_200245342.1">
    <property type="nucleotide sequence ID" value="NZ_JAENHK010000008.1"/>
</dbReference>
<feature type="chain" id="PRO_5047486090" evidence="1">
    <location>
        <begin position="21"/>
        <end position="275"/>
    </location>
</feature>
<evidence type="ECO:0000313" key="3">
    <source>
        <dbReference type="EMBL" id="MBK1895995.1"/>
    </source>
</evidence>
<dbReference type="EMBL" id="JAENHK010000008">
    <property type="protein sequence ID" value="MBK1895995.1"/>
    <property type="molecule type" value="Genomic_DNA"/>
</dbReference>
<sequence>MKLLFKIFFLMAFSYSQLKAQDTIQSKNTDAILYKPSKNIRGLVVGLGGSEGGNAWASKRWQNVRNQLLDRGYAFLALAYFGSRHSPKQLNKIEIQNVYTMISKVKNMLPVSKIAIIGGSRGADLALLLGSYYSDVSCIIGLSPSHAVFPGNTDHFSTSSWTYEGGELPFVPVNEEAVPFMMKGQIRKAFEAMLQDKTSEQKSLIKVENIKAPILLMSGTEDEICPSSEMADKMIQRLKDSGSKYHYEHIKWEGGHAEPYKHFDKVLYFLQNNFD</sequence>
<proteinExistence type="predicted"/>
<dbReference type="Pfam" id="PF08840">
    <property type="entry name" value="BAAT_C"/>
    <property type="match status" value="1"/>
</dbReference>
<name>A0ABS1FU97_9FLAO</name>
<organism evidence="3 4">
    <name type="scientific">Chryseobacterium paridis</name>
    <dbReference type="NCBI Taxonomy" id="2800328"/>
    <lineage>
        <taxon>Bacteria</taxon>
        <taxon>Pseudomonadati</taxon>
        <taxon>Bacteroidota</taxon>
        <taxon>Flavobacteriia</taxon>
        <taxon>Flavobacteriales</taxon>
        <taxon>Weeksellaceae</taxon>
        <taxon>Chryseobacterium group</taxon>
        <taxon>Chryseobacterium</taxon>
    </lineage>
</organism>